<evidence type="ECO:0000313" key="1">
    <source>
        <dbReference type="EMBL" id="SFF47232.1"/>
    </source>
</evidence>
<gene>
    <name evidence="1" type="ORF">SAMN05216251_115101</name>
</gene>
<name>A0A1I2IXK8_9ACTN</name>
<evidence type="ECO:0000313" key="2">
    <source>
        <dbReference type="Proteomes" id="UP000199323"/>
    </source>
</evidence>
<dbReference type="AlphaFoldDB" id="A0A1I2IXK8"/>
<protein>
    <recommendedName>
        <fullName evidence="3">ESX-1 secretion-associated protein</fullName>
    </recommendedName>
</protein>
<dbReference type="STRING" id="380248.SAMN05216251_115101"/>
<dbReference type="RefSeq" id="WP_093715724.1">
    <property type="nucleotide sequence ID" value="NZ_FONG01000015.1"/>
</dbReference>
<evidence type="ECO:0008006" key="3">
    <source>
        <dbReference type="Google" id="ProtNLM"/>
    </source>
</evidence>
<proteinExistence type="predicted"/>
<organism evidence="1 2">
    <name type="scientific">Actinacidiphila alni</name>
    <dbReference type="NCBI Taxonomy" id="380248"/>
    <lineage>
        <taxon>Bacteria</taxon>
        <taxon>Bacillati</taxon>
        <taxon>Actinomycetota</taxon>
        <taxon>Actinomycetes</taxon>
        <taxon>Kitasatosporales</taxon>
        <taxon>Streptomycetaceae</taxon>
        <taxon>Actinacidiphila</taxon>
    </lineage>
</organism>
<sequence>MFDRTEIRARDLADAARRTTDTRVGVREVSDLVDSPRTAVPENALGAGNLGRTVHSEYERTRSGLAELVRGLGDSLTRMEDALTAAGAAYRAAQTRALGEIGEQPGLV</sequence>
<dbReference type="EMBL" id="FONG01000015">
    <property type="protein sequence ID" value="SFF47232.1"/>
    <property type="molecule type" value="Genomic_DNA"/>
</dbReference>
<keyword evidence="2" id="KW-1185">Reference proteome</keyword>
<accession>A0A1I2IXK8</accession>
<reference evidence="1 2" key="1">
    <citation type="submission" date="2016-10" db="EMBL/GenBank/DDBJ databases">
        <authorList>
            <person name="de Groot N.N."/>
        </authorList>
    </citation>
    <scope>NUCLEOTIDE SEQUENCE [LARGE SCALE GENOMIC DNA]</scope>
    <source>
        <strain evidence="1 2">CGMCC 4.3510</strain>
    </source>
</reference>
<dbReference type="Proteomes" id="UP000199323">
    <property type="component" value="Unassembled WGS sequence"/>
</dbReference>